<evidence type="ECO:0000256" key="10">
    <source>
        <dbReference type="HAMAP-Rule" id="MF_00218"/>
    </source>
</evidence>
<dbReference type="SUPFAM" id="SSF51726">
    <property type="entry name" value="UROD/MetE-like"/>
    <property type="match status" value="1"/>
</dbReference>
<evidence type="ECO:0000256" key="4">
    <source>
        <dbReference type="ARBA" id="ARBA00011738"/>
    </source>
</evidence>
<dbReference type="NCBIfam" id="TIGR01464">
    <property type="entry name" value="hemE"/>
    <property type="match status" value="1"/>
</dbReference>
<dbReference type="Gene3D" id="3.20.20.210">
    <property type="match status" value="1"/>
</dbReference>
<dbReference type="RefSeq" id="WP_161685442.1">
    <property type="nucleotide sequence ID" value="NZ_JMFG01000015.1"/>
</dbReference>
<evidence type="ECO:0000256" key="6">
    <source>
        <dbReference type="ARBA" id="ARBA00022490"/>
    </source>
</evidence>
<comment type="caution">
    <text evidence="10">Lacks conserved residue(s) required for the propagation of feature annotation.</text>
</comment>
<evidence type="ECO:0000313" key="16">
    <source>
        <dbReference type="Proteomes" id="UP000027284"/>
    </source>
</evidence>
<evidence type="ECO:0000256" key="11">
    <source>
        <dbReference type="RuleBase" id="RU000554"/>
    </source>
</evidence>
<dbReference type="CDD" id="cd00717">
    <property type="entry name" value="URO-D"/>
    <property type="match status" value="1"/>
</dbReference>
<keyword evidence="6 10" id="KW-0963">Cytoplasm</keyword>
<accession>A0A062XZP5</accession>
<comment type="catalytic activity">
    <reaction evidence="10 11">
        <text>uroporphyrinogen III + 4 H(+) = coproporphyrinogen III + 4 CO2</text>
        <dbReference type="Rhea" id="RHEA:19865"/>
        <dbReference type="ChEBI" id="CHEBI:15378"/>
        <dbReference type="ChEBI" id="CHEBI:16526"/>
        <dbReference type="ChEBI" id="CHEBI:57308"/>
        <dbReference type="ChEBI" id="CHEBI:57309"/>
        <dbReference type="EC" id="4.1.1.37"/>
    </reaction>
</comment>
<feature type="binding site" evidence="10">
    <location>
        <position position="315"/>
    </location>
    <ligand>
        <name>substrate</name>
    </ligand>
</feature>
<evidence type="ECO:0000256" key="7">
    <source>
        <dbReference type="ARBA" id="ARBA00022793"/>
    </source>
</evidence>
<comment type="pathway">
    <text evidence="2 10 11">Porphyrin-containing compound metabolism; protoporphyrin-IX biosynthesis; coproporphyrinogen-III from 5-aminolevulinate: step 4/4.</text>
</comment>
<organism evidence="15 16">
    <name type="scientific">Thermoanaerobaculum aquaticum</name>
    <dbReference type="NCBI Taxonomy" id="1312852"/>
    <lineage>
        <taxon>Bacteria</taxon>
        <taxon>Pseudomonadati</taxon>
        <taxon>Acidobacteriota</taxon>
        <taxon>Thermoanaerobaculia</taxon>
        <taxon>Thermoanaerobaculales</taxon>
        <taxon>Thermoanaerobaculaceae</taxon>
        <taxon>Thermoanaerobaculum</taxon>
    </lineage>
</organism>
<dbReference type="InterPro" id="IPR006361">
    <property type="entry name" value="Uroporphyrinogen_deCO2ase_HemE"/>
</dbReference>
<comment type="function">
    <text evidence="10">Catalyzes the decarboxylation of four acetate groups of uroporphyrinogen-III to yield coproporphyrinogen-III.</text>
</comment>
<evidence type="ECO:0000256" key="8">
    <source>
        <dbReference type="ARBA" id="ARBA00023239"/>
    </source>
</evidence>
<feature type="binding site" evidence="10">
    <location>
        <position position="204"/>
    </location>
    <ligand>
        <name>substrate</name>
    </ligand>
</feature>
<comment type="subcellular location">
    <subcellularLocation>
        <location evidence="1">Cytoplasm</location>
        <location evidence="1">Cytosol</location>
    </subcellularLocation>
</comment>
<evidence type="ECO:0000313" key="15">
    <source>
        <dbReference type="EMBL" id="KDA53980.1"/>
    </source>
</evidence>
<feature type="binding site" evidence="10">
    <location>
        <position position="149"/>
    </location>
    <ligand>
        <name>substrate</name>
    </ligand>
</feature>
<comment type="similarity">
    <text evidence="3 10 12">Belongs to the uroporphyrinogen decarboxylase family.</text>
</comment>
<evidence type="ECO:0000259" key="13">
    <source>
        <dbReference type="PROSITE" id="PS00906"/>
    </source>
</evidence>
<evidence type="ECO:0000259" key="14">
    <source>
        <dbReference type="PROSITE" id="PS00907"/>
    </source>
</evidence>
<dbReference type="InterPro" id="IPR038071">
    <property type="entry name" value="UROD/MetE-like_sf"/>
</dbReference>
<keyword evidence="9 10" id="KW-0627">Porphyrin biosynthesis</keyword>
<dbReference type="AlphaFoldDB" id="A0A062XZP5"/>
<feature type="site" description="Transition state stabilizer" evidence="10">
    <location>
        <position position="72"/>
    </location>
</feature>
<protein>
    <recommendedName>
        <fullName evidence="5 10">Uroporphyrinogen decarboxylase</fullName>
        <shortName evidence="10">UPD</shortName>
        <shortName evidence="10">URO-D</shortName>
        <ecNumber evidence="5 10">4.1.1.37</ecNumber>
    </recommendedName>
</protein>
<keyword evidence="8 10" id="KW-0456">Lyase</keyword>
<dbReference type="GO" id="GO:0006782">
    <property type="term" value="P:protoporphyrinogen IX biosynthetic process"/>
    <property type="evidence" value="ECO:0007669"/>
    <property type="project" value="UniProtKB-UniRule"/>
</dbReference>
<evidence type="ECO:0000256" key="5">
    <source>
        <dbReference type="ARBA" id="ARBA00012288"/>
    </source>
</evidence>
<feature type="domain" description="Uroporphyrinogen decarboxylase (URO-D)" evidence="14">
    <location>
        <begin position="137"/>
        <end position="153"/>
    </location>
</feature>
<comment type="subunit">
    <text evidence="4 10">Homodimer.</text>
</comment>
<dbReference type="PANTHER" id="PTHR21091:SF169">
    <property type="entry name" value="UROPORPHYRINOGEN DECARBOXYLASE"/>
    <property type="match status" value="1"/>
</dbReference>
<feature type="binding site" evidence="10">
    <location>
        <begin position="22"/>
        <end position="26"/>
    </location>
    <ligand>
        <name>substrate</name>
    </ligand>
</feature>
<feature type="binding site" evidence="10">
    <location>
        <position position="72"/>
    </location>
    <ligand>
        <name>substrate</name>
    </ligand>
</feature>
<evidence type="ECO:0000256" key="3">
    <source>
        <dbReference type="ARBA" id="ARBA00009935"/>
    </source>
</evidence>
<dbReference type="PROSITE" id="PS00907">
    <property type="entry name" value="UROD_2"/>
    <property type="match status" value="1"/>
</dbReference>
<proteinExistence type="inferred from homology"/>
<reference evidence="15 16" key="1">
    <citation type="submission" date="2014-04" db="EMBL/GenBank/DDBJ databases">
        <title>The Genome Sequence of Thermoanaerobaculum aquaticum MP-01, The First Cultivated Group 23 Acidobacterium.</title>
        <authorList>
            <person name="Stamps B.W."/>
            <person name="Losey N.A."/>
            <person name="Lawson P.A."/>
            <person name="Stevenson B.S."/>
        </authorList>
    </citation>
    <scope>NUCLEOTIDE SEQUENCE [LARGE SCALE GENOMIC DNA]</scope>
    <source>
        <strain evidence="15 16">MP-01</strain>
    </source>
</reference>
<dbReference type="OrthoDB" id="9806656at2"/>
<dbReference type="GO" id="GO:0005829">
    <property type="term" value="C:cytosol"/>
    <property type="evidence" value="ECO:0007669"/>
    <property type="project" value="UniProtKB-SubCell"/>
</dbReference>
<dbReference type="GO" id="GO:0004853">
    <property type="term" value="F:uroporphyrinogen decarboxylase activity"/>
    <property type="evidence" value="ECO:0007669"/>
    <property type="project" value="UniProtKB-UniRule"/>
</dbReference>
<dbReference type="EC" id="4.1.1.37" evidence="5 10"/>
<evidence type="ECO:0000256" key="1">
    <source>
        <dbReference type="ARBA" id="ARBA00004514"/>
    </source>
</evidence>
<dbReference type="EMBL" id="JMFG01000015">
    <property type="protein sequence ID" value="KDA53980.1"/>
    <property type="molecule type" value="Genomic_DNA"/>
</dbReference>
<dbReference type="PANTHER" id="PTHR21091">
    <property type="entry name" value="METHYLTETRAHYDROFOLATE:HOMOCYSTEINE METHYLTRANSFERASE RELATED"/>
    <property type="match status" value="1"/>
</dbReference>
<evidence type="ECO:0000256" key="9">
    <source>
        <dbReference type="ARBA" id="ARBA00023244"/>
    </source>
</evidence>
<dbReference type="HAMAP" id="MF_00218">
    <property type="entry name" value="URO_D"/>
    <property type="match status" value="1"/>
</dbReference>
<dbReference type="FunFam" id="3.20.20.210:FF:000008">
    <property type="entry name" value="Uroporphyrinogen decarboxylase"/>
    <property type="match status" value="1"/>
</dbReference>
<comment type="caution">
    <text evidence="15">The sequence shown here is derived from an EMBL/GenBank/DDBJ whole genome shotgun (WGS) entry which is preliminary data.</text>
</comment>
<sequence length="337" mass="36960">MNRFLAACRKQRVDRPPVWIMRQAGRYLPEYRELREKAGSFLALCTTPELAAEATLQPLRRFPLDAAIIFSDILLPLQALGVSFSFSENGGPRLTKAWDNPQAWAQLQLPASWESMAPVAEAIGLVRQALTPEVALLGFCGAPWTLACYLIEGQGSSDWTNVRKAIYRFPSELKALLLSLGQAMGSYLAFQVRAGAQAVQVFDSWAGVLPLERYQAFVVPALEALFHTLDGLDVPRILYLGHGSHLLPAVASLPVEVVSVDWRTDLQIAAERTGKAVQGNLDPAVLFAETSEVRRQTQAMLQRAPEVGYIANLGHGIWPDTPMAGVEAFLAAIQEKP</sequence>
<evidence type="ECO:0000256" key="12">
    <source>
        <dbReference type="RuleBase" id="RU004169"/>
    </source>
</evidence>
<name>A0A062XZP5_9BACT</name>
<dbReference type="InterPro" id="IPR000257">
    <property type="entry name" value="Uroporphyrinogen_deCOase"/>
</dbReference>
<dbReference type="STRING" id="1312852.EG19_01925"/>
<dbReference type="PROSITE" id="PS00906">
    <property type="entry name" value="UROD_1"/>
    <property type="match status" value="1"/>
</dbReference>
<dbReference type="UniPathway" id="UPA00251">
    <property type="reaction ID" value="UER00321"/>
</dbReference>
<dbReference type="Proteomes" id="UP000027284">
    <property type="component" value="Unassembled WGS sequence"/>
</dbReference>
<keyword evidence="16" id="KW-1185">Reference proteome</keyword>
<keyword evidence="7 10" id="KW-0210">Decarboxylase</keyword>
<evidence type="ECO:0000256" key="2">
    <source>
        <dbReference type="ARBA" id="ARBA00004804"/>
    </source>
</evidence>
<gene>
    <name evidence="10" type="primary">hemE</name>
    <name evidence="15" type="ORF">EG19_01925</name>
</gene>
<feature type="domain" description="Uroporphyrinogen decarboxylase (URO-D)" evidence="13">
    <location>
        <begin position="17"/>
        <end position="26"/>
    </location>
</feature>
<dbReference type="Pfam" id="PF01208">
    <property type="entry name" value="URO-D"/>
    <property type="match status" value="1"/>
</dbReference>